<dbReference type="OMA" id="AYKVMLF"/>
<dbReference type="PROSITE" id="PS51194">
    <property type="entry name" value="HELICASE_CTER"/>
    <property type="match status" value="1"/>
</dbReference>
<dbReference type="GO" id="GO:0003676">
    <property type="term" value="F:nucleic acid binding"/>
    <property type="evidence" value="ECO:0007669"/>
    <property type="project" value="InterPro"/>
</dbReference>
<gene>
    <name evidence="8" type="ORF">THAOC_07324</name>
</gene>
<feature type="chain" id="PRO_5003837887" description="RNA helicase" evidence="5">
    <location>
        <begin position="26"/>
        <end position="580"/>
    </location>
</feature>
<dbReference type="Proteomes" id="UP000266841">
    <property type="component" value="Unassembled WGS sequence"/>
</dbReference>
<dbReference type="OrthoDB" id="193716at2759"/>
<dbReference type="InterPro" id="IPR027417">
    <property type="entry name" value="P-loop_NTPase"/>
</dbReference>
<keyword evidence="1" id="KW-0547">Nucleotide-binding</keyword>
<dbReference type="AlphaFoldDB" id="K0TCR5"/>
<dbReference type="PROSITE" id="PS51192">
    <property type="entry name" value="HELICASE_ATP_BIND_1"/>
    <property type="match status" value="1"/>
</dbReference>
<dbReference type="InterPro" id="IPR050079">
    <property type="entry name" value="DEAD_box_RNA_helicase"/>
</dbReference>
<dbReference type="eggNOG" id="KOG0342">
    <property type="taxonomic scope" value="Eukaryota"/>
</dbReference>
<organism evidence="8 9">
    <name type="scientific">Thalassiosira oceanica</name>
    <name type="common">Marine diatom</name>
    <dbReference type="NCBI Taxonomy" id="159749"/>
    <lineage>
        <taxon>Eukaryota</taxon>
        <taxon>Sar</taxon>
        <taxon>Stramenopiles</taxon>
        <taxon>Ochrophyta</taxon>
        <taxon>Bacillariophyta</taxon>
        <taxon>Coscinodiscophyceae</taxon>
        <taxon>Thalassiosirophycidae</taxon>
        <taxon>Thalassiosirales</taxon>
        <taxon>Thalassiosiraceae</taxon>
        <taxon>Thalassiosira</taxon>
    </lineage>
</organism>
<dbReference type="PANTHER" id="PTHR47959:SF1">
    <property type="entry name" value="ATP-DEPENDENT RNA HELICASE DBPA"/>
    <property type="match status" value="1"/>
</dbReference>
<evidence type="ECO:0000259" key="7">
    <source>
        <dbReference type="PROSITE" id="PS51194"/>
    </source>
</evidence>
<reference evidence="8 9" key="1">
    <citation type="journal article" date="2012" name="Genome Biol.">
        <title>Genome and low-iron response of an oceanic diatom adapted to chronic iron limitation.</title>
        <authorList>
            <person name="Lommer M."/>
            <person name="Specht M."/>
            <person name="Roy A.S."/>
            <person name="Kraemer L."/>
            <person name="Andreson R."/>
            <person name="Gutowska M.A."/>
            <person name="Wolf J."/>
            <person name="Bergner S.V."/>
            <person name="Schilhabel M.B."/>
            <person name="Klostermeier U.C."/>
            <person name="Beiko R.G."/>
            <person name="Rosenstiel P."/>
            <person name="Hippler M."/>
            <person name="Laroche J."/>
        </authorList>
    </citation>
    <scope>NUCLEOTIDE SEQUENCE [LARGE SCALE GENOMIC DNA]</scope>
    <source>
        <strain evidence="8 9">CCMP1005</strain>
    </source>
</reference>
<dbReference type="GO" id="GO:0005524">
    <property type="term" value="F:ATP binding"/>
    <property type="evidence" value="ECO:0007669"/>
    <property type="project" value="UniProtKB-KW"/>
</dbReference>
<dbReference type="GO" id="GO:0005829">
    <property type="term" value="C:cytosol"/>
    <property type="evidence" value="ECO:0007669"/>
    <property type="project" value="TreeGrafter"/>
</dbReference>
<dbReference type="Pfam" id="PF00270">
    <property type="entry name" value="DEAD"/>
    <property type="match status" value="1"/>
</dbReference>
<keyword evidence="2" id="KW-0378">Hydrolase</keyword>
<evidence type="ECO:0000256" key="5">
    <source>
        <dbReference type="SAM" id="SignalP"/>
    </source>
</evidence>
<evidence type="ECO:0000256" key="3">
    <source>
        <dbReference type="ARBA" id="ARBA00022806"/>
    </source>
</evidence>
<evidence type="ECO:0000313" key="9">
    <source>
        <dbReference type="Proteomes" id="UP000266841"/>
    </source>
</evidence>
<evidence type="ECO:0000259" key="6">
    <source>
        <dbReference type="PROSITE" id="PS51192"/>
    </source>
</evidence>
<dbReference type="SUPFAM" id="SSF52540">
    <property type="entry name" value="P-loop containing nucleoside triphosphate hydrolases"/>
    <property type="match status" value="2"/>
</dbReference>
<evidence type="ECO:0000256" key="4">
    <source>
        <dbReference type="ARBA" id="ARBA00022840"/>
    </source>
</evidence>
<dbReference type="EMBL" id="AGNL01007461">
    <property type="protein sequence ID" value="EJK71256.1"/>
    <property type="molecule type" value="Genomic_DNA"/>
</dbReference>
<evidence type="ECO:0008006" key="10">
    <source>
        <dbReference type="Google" id="ProtNLM"/>
    </source>
</evidence>
<dbReference type="InterPro" id="IPR001650">
    <property type="entry name" value="Helicase_C-like"/>
</dbReference>
<evidence type="ECO:0000256" key="2">
    <source>
        <dbReference type="ARBA" id="ARBA00022801"/>
    </source>
</evidence>
<keyword evidence="5" id="KW-0732">Signal</keyword>
<feature type="domain" description="Helicase C-terminal" evidence="7">
    <location>
        <begin position="338"/>
        <end position="501"/>
    </location>
</feature>
<protein>
    <recommendedName>
        <fullName evidence="10">RNA helicase</fullName>
    </recommendedName>
</protein>
<keyword evidence="4" id="KW-0067">ATP-binding</keyword>
<evidence type="ECO:0000313" key="8">
    <source>
        <dbReference type="EMBL" id="EJK71256.1"/>
    </source>
</evidence>
<comment type="caution">
    <text evidence="8">The sequence shown here is derived from an EMBL/GenBank/DDBJ whole genome shotgun (WGS) entry which is preliminary data.</text>
</comment>
<dbReference type="SMART" id="SM00487">
    <property type="entry name" value="DEXDc"/>
    <property type="match status" value="1"/>
</dbReference>
<dbReference type="GO" id="GO:0016787">
    <property type="term" value="F:hydrolase activity"/>
    <property type="evidence" value="ECO:0007669"/>
    <property type="project" value="UniProtKB-KW"/>
</dbReference>
<dbReference type="InterPro" id="IPR011545">
    <property type="entry name" value="DEAD/DEAH_box_helicase_dom"/>
</dbReference>
<name>K0TCR5_THAOC</name>
<keyword evidence="9" id="KW-1185">Reference proteome</keyword>
<evidence type="ECO:0000256" key="1">
    <source>
        <dbReference type="ARBA" id="ARBA00022741"/>
    </source>
</evidence>
<feature type="signal peptide" evidence="5">
    <location>
        <begin position="1"/>
        <end position="25"/>
    </location>
</feature>
<dbReference type="Pfam" id="PF00271">
    <property type="entry name" value="Helicase_C"/>
    <property type="match status" value="1"/>
</dbReference>
<accession>K0TCR5</accession>
<dbReference type="GO" id="GO:0003724">
    <property type="term" value="F:RNA helicase activity"/>
    <property type="evidence" value="ECO:0007669"/>
    <property type="project" value="TreeGrafter"/>
</dbReference>
<keyword evidence="3" id="KW-0347">Helicase</keyword>
<dbReference type="CDD" id="cd18787">
    <property type="entry name" value="SF2_C_DEAD"/>
    <property type="match status" value="1"/>
</dbReference>
<dbReference type="Gene3D" id="3.40.50.300">
    <property type="entry name" value="P-loop containing nucleotide triphosphate hydrolases"/>
    <property type="match status" value="2"/>
</dbReference>
<dbReference type="InterPro" id="IPR014001">
    <property type="entry name" value="Helicase_ATP-bd"/>
</dbReference>
<proteinExistence type="predicted"/>
<dbReference type="SMART" id="SM00490">
    <property type="entry name" value="HELICc"/>
    <property type="match status" value="1"/>
</dbReference>
<dbReference type="PANTHER" id="PTHR47959">
    <property type="entry name" value="ATP-DEPENDENT RNA HELICASE RHLE-RELATED"/>
    <property type="match status" value="1"/>
</dbReference>
<feature type="domain" description="Helicase ATP-binding" evidence="6">
    <location>
        <begin position="122"/>
        <end position="309"/>
    </location>
</feature>
<sequence>MKWRLRIHAVLAEALAVCLTHHAVAFRADRRHQTATHHDARAHLTTGSLHAVRRPLRPAITEKKRAERKARIESRQADALDDPTLLTDKSFAKCKLIHPSSKRALVEDLGLQSMTEVQAKTIHAALAGKDILARAKTGTGKTFAFLIPAVERIKMNPTYVPGRSICCLILAPTRELAIQIGEQASSLTAHHSDVSVQVMYGGTKMARDMNAFNRRLPSILVATPGRLLDHLRETSLRGRKFGDDIMAQTDIVVLDEIDRLLDLGFRREIERILSYLPRKAKRQTMLFSATIPKGLKRIMQESLNDDFVEVDCVNDGSMSSPTNIRVSQSYTILPCMSSFLQSTYAVLGQATSENPFKVVVFLPTARLVGFLAEFLNDGFSCPVLELHSKKTQSARRTASENFRQATSAILLTSDVSARGIDFPDVTQVIQIGLPESRESYIHRLGRTARAGKEGKGLLVMFPFESKARSELKGLDISRNDRVEKLLEESASSTPEWMDQNLSKLSSGDNKLTRGAQLAYLSFLGYYLGQANRIQSSKDEIVTFSSEFARSIGLVEAPEIPSTLVSKMGLEGIQGVKIKDD</sequence>